<evidence type="ECO:0000256" key="1">
    <source>
        <dbReference type="SAM" id="MobiDB-lite"/>
    </source>
</evidence>
<proteinExistence type="predicted"/>
<dbReference type="AlphaFoldDB" id="A0AAN8QFE1"/>
<feature type="region of interest" description="Disordered" evidence="1">
    <location>
        <begin position="35"/>
        <end position="77"/>
    </location>
</feature>
<name>A0AAN8QFE1_9TELE</name>
<sequence length="77" mass="8473">MWSHRTISACLGSDVNEIVCTRLNDEIARVRFHQCRPIETPQPRGSNTTTPPPAPRGTEKKPCSDPASFALNPGLML</sequence>
<accession>A0AAN8QFE1</accession>
<reference evidence="2 3" key="1">
    <citation type="submission" date="2021-04" db="EMBL/GenBank/DDBJ databases">
        <authorList>
            <person name="De Guttry C."/>
            <person name="Zahm M."/>
            <person name="Klopp C."/>
            <person name="Cabau C."/>
            <person name="Louis A."/>
            <person name="Berthelot C."/>
            <person name="Parey E."/>
            <person name="Roest Crollius H."/>
            <person name="Montfort J."/>
            <person name="Robinson-Rechavi M."/>
            <person name="Bucao C."/>
            <person name="Bouchez O."/>
            <person name="Gislard M."/>
            <person name="Lluch J."/>
            <person name="Milhes M."/>
            <person name="Lampietro C."/>
            <person name="Lopez Roques C."/>
            <person name="Donnadieu C."/>
            <person name="Braasch I."/>
            <person name="Desvignes T."/>
            <person name="Postlethwait J."/>
            <person name="Bobe J."/>
            <person name="Wedekind C."/>
            <person name="Guiguen Y."/>
        </authorList>
    </citation>
    <scope>NUCLEOTIDE SEQUENCE [LARGE SCALE GENOMIC DNA]</scope>
    <source>
        <strain evidence="2">Cs_M1</strain>
        <tissue evidence="2">Blood</tissue>
    </source>
</reference>
<comment type="caution">
    <text evidence="2">The sequence shown here is derived from an EMBL/GenBank/DDBJ whole genome shotgun (WGS) entry which is preliminary data.</text>
</comment>
<keyword evidence="3" id="KW-1185">Reference proteome</keyword>
<dbReference type="EMBL" id="JAGTTL010000035">
    <property type="protein sequence ID" value="KAK6294513.1"/>
    <property type="molecule type" value="Genomic_DNA"/>
</dbReference>
<protein>
    <submittedName>
        <fullName evidence="2">Uncharacterized protein</fullName>
    </submittedName>
</protein>
<evidence type="ECO:0000313" key="3">
    <source>
        <dbReference type="Proteomes" id="UP001356427"/>
    </source>
</evidence>
<dbReference type="Proteomes" id="UP001356427">
    <property type="component" value="Unassembled WGS sequence"/>
</dbReference>
<gene>
    <name evidence="2" type="ORF">J4Q44_G00353430</name>
</gene>
<organism evidence="2 3">
    <name type="scientific">Coregonus suidteri</name>
    <dbReference type="NCBI Taxonomy" id="861788"/>
    <lineage>
        <taxon>Eukaryota</taxon>
        <taxon>Metazoa</taxon>
        <taxon>Chordata</taxon>
        <taxon>Craniata</taxon>
        <taxon>Vertebrata</taxon>
        <taxon>Euteleostomi</taxon>
        <taxon>Actinopterygii</taxon>
        <taxon>Neopterygii</taxon>
        <taxon>Teleostei</taxon>
        <taxon>Protacanthopterygii</taxon>
        <taxon>Salmoniformes</taxon>
        <taxon>Salmonidae</taxon>
        <taxon>Coregoninae</taxon>
        <taxon>Coregonus</taxon>
    </lineage>
</organism>
<evidence type="ECO:0000313" key="2">
    <source>
        <dbReference type="EMBL" id="KAK6294513.1"/>
    </source>
</evidence>